<proteinExistence type="predicted"/>
<dbReference type="AlphaFoldDB" id="A0A437UIL7"/>
<comment type="caution">
    <text evidence="2">The sequence shown here is derived from an EMBL/GenBank/DDBJ whole genome shotgun (WGS) entry which is preliminary data.</text>
</comment>
<feature type="compositionally biased region" description="Polar residues" evidence="1">
    <location>
        <begin position="48"/>
        <end position="61"/>
    </location>
</feature>
<protein>
    <submittedName>
        <fullName evidence="2">Uncharacterized protein</fullName>
    </submittedName>
</protein>
<name>A0A437UIL7_ENTAV</name>
<dbReference type="RefSeq" id="WP_028020534.1">
    <property type="nucleotide sequence ID" value="NZ_CAAKOH010000140.1"/>
</dbReference>
<dbReference type="Proteomes" id="UP000288388">
    <property type="component" value="Unassembled WGS sequence"/>
</dbReference>
<sequence length="160" mass="18482">MLRFTIKTESIEIVRDTAIERRNLSKAQRVDIVLRSDDLIGKIRNQAKENQGTRNDLTSRSLDPKVKQYSTRKKLADIAGISESTMKRVMRAKKEDEELYKKVVSGEVSPKKSQKICGQHLQVRTIKVACKQKFRRHCFLRRDLLSPSEKAIEIRPVSCL</sequence>
<evidence type="ECO:0000256" key="1">
    <source>
        <dbReference type="SAM" id="MobiDB-lite"/>
    </source>
</evidence>
<reference evidence="2 3" key="1">
    <citation type="submission" date="2018-12" db="EMBL/GenBank/DDBJ databases">
        <title>A novel vanA-carrying plasmid in a clinical isolate of Enterococcus avium.</title>
        <authorList>
            <person name="Bernasconi O.J."/>
            <person name="Luzzaro F."/>
            <person name="Endimiani A."/>
        </authorList>
    </citation>
    <scope>NUCLEOTIDE SEQUENCE [LARGE SCALE GENOMIC DNA]</scope>
    <source>
        <strain evidence="2 3">LC0559/18</strain>
    </source>
</reference>
<dbReference type="EMBL" id="RYZS01000001">
    <property type="protein sequence ID" value="RVU93484.1"/>
    <property type="molecule type" value="Genomic_DNA"/>
</dbReference>
<feature type="region of interest" description="Disordered" evidence="1">
    <location>
        <begin position="45"/>
        <end position="68"/>
    </location>
</feature>
<organism evidence="2 3">
    <name type="scientific">Enterococcus avium</name>
    <name type="common">Streptococcus avium</name>
    <dbReference type="NCBI Taxonomy" id="33945"/>
    <lineage>
        <taxon>Bacteria</taxon>
        <taxon>Bacillati</taxon>
        <taxon>Bacillota</taxon>
        <taxon>Bacilli</taxon>
        <taxon>Lactobacillales</taxon>
        <taxon>Enterococcaceae</taxon>
        <taxon>Enterococcus</taxon>
    </lineage>
</organism>
<accession>A0A437UIL7</accession>
<evidence type="ECO:0000313" key="3">
    <source>
        <dbReference type="Proteomes" id="UP000288388"/>
    </source>
</evidence>
<gene>
    <name evidence="2" type="ORF">EK398_00645</name>
</gene>
<evidence type="ECO:0000313" key="2">
    <source>
        <dbReference type="EMBL" id="RVU93484.1"/>
    </source>
</evidence>